<dbReference type="InterPro" id="IPR029751">
    <property type="entry name" value="Ribosomal_L25_dom"/>
</dbReference>
<dbReference type="SUPFAM" id="SSF50715">
    <property type="entry name" value="Ribosomal protein L25-like"/>
    <property type="match status" value="1"/>
</dbReference>
<evidence type="ECO:0000256" key="1">
    <source>
        <dbReference type="ARBA" id="ARBA00022730"/>
    </source>
</evidence>
<dbReference type="HAMAP" id="MF_01334">
    <property type="entry name" value="Ribosomal_bL25_CTC"/>
    <property type="match status" value="1"/>
</dbReference>
<dbReference type="AlphaFoldDB" id="A0A1F6VR47"/>
<evidence type="ECO:0000259" key="6">
    <source>
        <dbReference type="Pfam" id="PF01386"/>
    </source>
</evidence>
<dbReference type="InterPro" id="IPR001021">
    <property type="entry name" value="Ribosomal_bL25_long"/>
</dbReference>
<dbReference type="EMBL" id="MFUC01000013">
    <property type="protein sequence ID" value="OGI72046.1"/>
    <property type="molecule type" value="Genomic_DNA"/>
</dbReference>
<dbReference type="Proteomes" id="UP000179686">
    <property type="component" value="Unassembled WGS sequence"/>
</dbReference>
<sequence>MITIQGNMRSKANRVGEVRANGQVPAVVYGAGTPSTSLSVPAQQFIKIFKEAGESEIINLELDGKKLNVLIHEVQWHPVKDTPMHVDFYVVDMNKEIEVAVPIIFDGISEAIKQGGVLVKVLHELEIRSMPKNLPHEIIVDLSMLVNLHDQVQVKDLKIPNGVEFLNDLDDVICIAEPAVEEIEPEPVEIDLTKIEVEKKGKKDEEPEVAE</sequence>
<feature type="domain" description="Large ribosomal subunit protein bL25 beta" evidence="7">
    <location>
        <begin position="96"/>
        <end position="175"/>
    </location>
</feature>
<evidence type="ECO:0000256" key="2">
    <source>
        <dbReference type="ARBA" id="ARBA00022884"/>
    </source>
</evidence>
<evidence type="ECO:0000256" key="3">
    <source>
        <dbReference type="ARBA" id="ARBA00022980"/>
    </source>
</evidence>
<comment type="caution">
    <text evidence="8">The sequence shown here is derived from an EMBL/GenBank/DDBJ whole genome shotgun (WGS) entry which is preliminary data.</text>
</comment>
<dbReference type="InterPro" id="IPR020056">
    <property type="entry name" value="Rbsml_bL25/Gln-tRNA_synth_N"/>
</dbReference>
<evidence type="ECO:0000259" key="7">
    <source>
        <dbReference type="Pfam" id="PF14693"/>
    </source>
</evidence>
<dbReference type="InterPro" id="IPR020930">
    <property type="entry name" value="Ribosomal_uL5_bac-type"/>
</dbReference>
<dbReference type="GO" id="GO:0022625">
    <property type="term" value="C:cytosolic large ribosomal subunit"/>
    <property type="evidence" value="ECO:0007669"/>
    <property type="project" value="TreeGrafter"/>
</dbReference>
<dbReference type="Pfam" id="PF14693">
    <property type="entry name" value="Ribosomal_TL5_C"/>
    <property type="match status" value="1"/>
</dbReference>
<comment type="function">
    <text evidence="5">This is one of the proteins that binds to the 5S RNA in the ribosome where it forms part of the central protuberance.</text>
</comment>
<dbReference type="InterPro" id="IPR011035">
    <property type="entry name" value="Ribosomal_bL25/Gln-tRNA_synth"/>
</dbReference>
<evidence type="ECO:0000313" key="9">
    <source>
        <dbReference type="Proteomes" id="UP000179686"/>
    </source>
</evidence>
<dbReference type="PANTHER" id="PTHR33284">
    <property type="entry name" value="RIBOSOMAL PROTEIN L25/GLN-TRNA SYNTHETASE, ANTI-CODON-BINDING DOMAIN-CONTAINING PROTEIN"/>
    <property type="match status" value="1"/>
</dbReference>
<dbReference type="Gene3D" id="2.40.240.10">
    <property type="entry name" value="Ribosomal Protein L25, Chain P"/>
    <property type="match status" value="1"/>
</dbReference>
<keyword evidence="1 5" id="KW-0699">rRNA-binding</keyword>
<gene>
    <name evidence="5" type="primary">rplY</name>
    <name evidence="5" type="synonym">ctc</name>
    <name evidence="8" type="ORF">A3J61_01560</name>
</gene>
<comment type="subunit">
    <text evidence="5">Part of the 50S ribosomal subunit; part of the 5S rRNA/L5/L18/L25 subcomplex. Contacts the 5S rRNA. Binds to the 5S rRNA independently of L5 and L18.</text>
</comment>
<feature type="domain" description="Large ribosomal subunit protein bL25 L25" evidence="6">
    <location>
        <begin position="8"/>
        <end position="88"/>
    </location>
</feature>
<dbReference type="GO" id="GO:0006412">
    <property type="term" value="P:translation"/>
    <property type="evidence" value="ECO:0007669"/>
    <property type="project" value="UniProtKB-UniRule"/>
</dbReference>
<dbReference type="InterPro" id="IPR037121">
    <property type="entry name" value="Ribosomal_bL25_C"/>
</dbReference>
<keyword evidence="3 5" id="KW-0689">Ribosomal protein</keyword>
<comment type="similarity">
    <text evidence="5">Belongs to the bacterial ribosomal protein bL25 family. CTC subfamily.</text>
</comment>
<organism evidence="8 9">
    <name type="scientific">Candidatus Nomurabacteria bacterium RIFCSPHIGHO2_02_FULL_38_15</name>
    <dbReference type="NCBI Taxonomy" id="1801752"/>
    <lineage>
        <taxon>Bacteria</taxon>
        <taxon>Candidatus Nomuraibacteriota</taxon>
    </lineage>
</organism>
<dbReference type="Gene3D" id="2.170.120.20">
    <property type="entry name" value="Ribosomal protein L25, beta domain"/>
    <property type="match status" value="1"/>
</dbReference>
<dbReference type="STRING" id="1801752.A3J61_01560"/>
<reference evidence="8 9" key="1">
    <citation type="journal article" date="2016" name="Nat. Commun.">
        <title>Thousands of microbial genomes shed light on interconnected biogeochemical processes in an aquifer system.</title>
        <authorList>
            <person name="Anantharaman K."/>
            <person name="Brown C.T."/>
            <person name="Hug L.A."/>
            <person name="Sharon I."/>
            <person name="Castelle C.J."/>
            <person name="Probst A.J."/>
            <person name="Thomas B.C."/>
            <person name="Singh A."/>
            <person name="Wilkins M.J."/>
            <person name="Karaoz U."/>
            <person name="Brodie E.L."/>
            <person name="Williams K.H."/>
            <person name="Hubbard S.S."/>
            <person name="Banfield J.F."/>
        </authorList>
    </citation>
    <scope>NUCLEOTIDE SEQUENCE [LARGE SCALE GENOMIC DNA]</scope>
</reference>
<protein>
    <recommendedName>
        <fullName evidence="5">Large ribosomal subunit protein bL25</fullName>
    </recommendedName>
    <alternativeName>
        <fullName evidence="5">General stress protein CTC</fullName>
    </alternativeName>
</protein>
<proteinExistence type="inferred from homology"/>
<dbReference type="GO" id="GO:0003735">
    <property type="term" value="F:structural constituent of ribosome"/>
    <property type="evidence" value="ECO:0007669"/>
    <property type="project" value="InterPro"/>
</dbReference>
<dbReference type="CDD" id="cd00495">
    <property type="entry name" value="Ribosomal_L25_TL5_CTC"/>
    <property type="match status" value="1"/>
</dbReference>
<dbReference type="NCBIfam" id="TIGR00731">
    <property type="entry name" value="bL25_bact_ctc"/>
    <property type="match status" value="1"/>
</dbReference>
<keyword evidence="2 5" id="KW-0694">RNA-binding</keyword>
<dbReference type="Pfam" id="PF01386">
    <property type="entry name" value="Ribosomal_L25p"/>
    <property type="match status" value="1"/>
</dbReference>
<dbReference type="PANTHER" id="PTHR33284:SF1">
    <property type="entry name" value="RIBOSOMAL PROTEIN L25_GLN-TRNA SYNTHETASE, ANTI-CODON-BINDING DOMAIN-CONTAINING PROTEIN"/>
    <property type="match status" value="1"/>
</dbReference>
<name>A0A1F6VR47_9BACT</name>
<keyword evidence="4 5" id="KW-0687">Ribonucleoprotein</keyword>
<evidence type="ECO:0000256" key="5">
    <source>
        <dbReference type="HAMAP-Rule" id="MF_01334"/>
    </source>
</evidence>
<dbReference type="InterPro" id="IPR020057">
    <property type="entry name" value="Ribosomal_bL25_b-dom"/>
</dbReference>
<evidence type="ECO:0000256" key="4">
    <source>
        <dbReference type="ARBA" id="ARBA00023274"/>
    </source>
</evidence>
<dbReference type="GO" id="GO:0008097">
    <property type="term" value="F:5S rRNA binding"/>
    <property type="evidence" value="ECO:0007669"/>
    <property type="project" value="InterPro"/>
</dbReference>
<accession>A0A1F6VR47</accession>
<evidence type="ECO:0000313" key="8">
    <source>
        <dbReference type="EMBL" id="OGI72046.1"/>
    </source>
</evidence>